<dbReference type="OrthoDB" id="9766870at2"/>
<dbReference type="Proteomes" id="UP000013243">
    <property type="component" value="Chromosome"/>
</dbReference>
<evidence type="ECO:0000313" key="10">
    <source>
        <dbReference type="Proteomes" id="UP000013243"/>
    </source>
</evidence>
<dbReference type="Gene3D" id="1.10.3720.10">
    <property type="entry name" value="MetI-like"/>
    <property type="match status" value="1"/>
</dbReference>
<feature type="transmembrane region" description="Helical" evidence="7">
    <location>
        <begin position="157"/>
        <end position="175"/>
    </location>
</feature>
<organism evidence="9 10">
    <name type="scientific">Tritonibacter mobilis F1926</name>
    <dbReference type="NCBI Taxonomy" id="1265309"/>
    <lineage>
        <taxon>Bacteria</taxon>
        <taxon>Pseudomonadati</taxon>
        <taxon>Pseudomonadota</taxon>
        <taxon>Alphaproteobacteria</taxon>
        <taxon>Rhodobacterales</taxon>
        <taxon>Paracoccaceae</taxon>
        <taxon>Tritonibacter</taxon>
    </lineage>
</organism>
<dbReference type="InterPro" id="IPR000515">
    <property type="entry name" value="MetI-like"/>
</dbReference>
<dbReference type="EMBL" id="CP015230">
    <property type="protein sequence ID" value="ANP41049.1"/>
    <property type="molecule type" value="Genomic_DNA"/>
</dbReference>
<evidence type="ECO:0000256" key="2">
    <source>
        <dbReference type="ARBA" id="ARBA00022448"/>
    </source>
</evidence>
<evidence type="ECO:0000256" key="3">
    <source>
        <dbReference type="ARBA" id="ARBA00022475"/>
    </source>
</evidence>
<comment type="similarity">
    <text evidence="7">Belongs to the binding-protein-dependent transport system permease family.</text>
</comment>
<keyword evidence="3" id="KW-1003">Cell membrane</keyword>
<feature type="transmembrane region" description="Helical" evidence="7">
    <location>
        <begin position="248"/>
        <end position="273"/>
    </location>
</feature>
<dbReference type="Pfam" id="PF12911">
    <property type="entry name" value="OppC_N"/>
    <property type="match status" value="1"/>
</dbReference>
<proteinExistence type="inferred from homology"/>
<dbReference type="AlphaFoldDB" id="A0A1B1A396"/>
<gene>
    <name evidence="9" type="ORF">K529_009775</name>
</gene>
<dbReference type="GO" id="GO:0005886">
    <property type="term" value="C:plasma membrane"/>
    <property type="evidence" value="ECO:0007669"/>
    <property type="project" value="UniProtKB-SubCell"/>
</dbReference>
<dbReference type="PROSITE" id="PS50928">
    <property type="entry name" value="ABC_TM1"/>
    <property type="match status" value="1"/>
</dbReference>
<dbReference type="GO" id="GO:0055085">
    <property type="term" value="P:transmembrane transport"/>
    <property type="evidence" value="ECO:0007669"/>
    <property type="project" value="InterPro"/>
</dbReference>
<dbReference type="InterPro" id="IPR025966">
    <property type="entry name" value="OppC_N"/>
</dbReference>
<evidence type="ECO:0000256" key="4">
    <source>
        <dbReference type="ARBA" id="ARBA00022692"/>
    </source>
</evidence>
<evidence type="ECO:0000256" key="5">
    <source>
        <dbReference type="ARBA" id="ARBA00022989"/>
    </source>
</evidence>
<evidence type="ECO:0000256" key="7">
    <source>
        <dbReference type="RuleBase" id="RU363032"/>
    </source>
</evidence>
<dbReference type="InterPro" id="IPR035906">
    <property type="entry name" value="MetI-like_sf"/>
</dbReference>
<dbReference type="SUPFAM" id="SSF161098">
    <property type="entry name" value="MetI-like"/>
    <property type="match status" value="1"/>
</dbReference>
<dbReference type="InterPro" id="IPR050366">
    <property type="entry name" value="BP-dependent_transpt_permease"/>
</dbReference>
<dbReference type="CDD" id="cd06261">
    <property type="entry name" value="TM_PBP2"/>
    <property type="match status" value="1"/>
</dbReference>
<sequence>MTDAAKDKTLQHSSVQDELSKPARSQWREIWVQFKSHRGALFGGCLFMFIVLGVVVGPFVYWNDAKFVPTGRDFITLRDMRPIYHVLWDPSAKMDWAYPLGTDNLGRDMLARLMFGGRVSLAVGMAAMILALILGSLIGVLAGYFKKLDGLLMRMTDLFLALPLLPMILVAAVLFRESLSKSIGPEGGIFVLIVCLIGITSWMPTARIVRGDVLAIKEREFVLAARSIGTKPGSIISRHILPNVLSPIMVSATLGIATAIITESALSFLGFGFPPDFPTWGRLLNDAVDRMTLFPERVLWPGILISLTVLSVNYLGDGLRDALDPRIRGR</sequence>
<feature type="transmembrane region" description="Helical" evidence="7">
    <location>
        <begin position="298"/>
        <end position="316"/>
    </location>
</feature>
<evidence type="ECO:0000259" key="8">
    <source>
        <dbReference type="PROSITE" id="PS50928"/>
    </source>
</evidence>
<dbReference type="KEGG" id="rmb:K529_009775"/>
<keyword evidence="4 7" id="KW-0812">Transmembrane</keyword>
<protein>
    <submittedName>
        <fullName evidence="9">Peptide ABC transporter</fullName>
    </submittedName>
</protein>
<keyword evidence="5 7" id="KW-1133">Transmembrane helix</keyword>
<feature type="transmembrane region" description="Helical" evidence="7">
    <location>
        <begin position="40"/>
        <end position="62"/>
    </location>
</feature>
<dbReference type="Pfam" id="PF00528">
    <property type="entry name" value="BPD_transp_1"/>
    <property type="match status" value="1"/>
</dbReference>
<comment type="subcellular location">
    <subcellularLocation>
        <location evidence="1 7">Cell membrane</location>
        <topology evidence="1 7">Multi-pass membrane protein</topology>
    </subcellularLocation>
</comment>
<feature type="transmembrane region" description="Helical" evidence="7">
    <location>
        <begin position="119"/>
        <end position="145"/>
    </location>
</feature>
<keyword evidence="6 7" id="KW-0472">Membrane</keyword>
<evidence type="ECO:0000256" key="6">
    <source>
        <dbReference type="ARBA" id="ARBA00023136"/>
    </source>
</evidence>
<evidence type="ECO:0000313" key="9">
    <source>
        <dbReference type="EMBL" id="ANP41049.1"/>
    </source>
</evidence>
<keyword evidence="2 7" id="KW-0813">Transport</keyword>
<name>A0A1B1A396_9RHOB</name>
<dbReference type="RefSeq" id="WP_005610621.1">
    <property type="nucleotide sequence ID" value="NZ_CP015230.1"/>
</dbReference>
<dbReference type="STRING" id="1265309.K529_009775"/>
<feature type="domain" description="ABC transmembrane type-1" evidence="8">
    <location>
        <begin position="117"/>
        <end position="316"/>
    </location>
</feature>
<dbReference type="PANTHER" id="PTHR43386">
    <property type="entry name" value="OLIGOPEPTIDE TRANSPORT SYSTEM PERMEASE PROTEIN APPC"/>
    <property type="match status" value="1"/>
</dbReference>
<evidence type="ECO:0000256" key="1">
    <source>
        <dbReference type="ARBA" id="ARBA00004651"/>
    </source>
</evidence>
<dbReference type="PANTHER" id="PTHR43386:SF23">
    <property type="entry name" value="ABC TRANSPORTER"/>
    <property type="match status" value="1"/>
</dbReference>
<feature type="transmembrane region" description="Helical" evidence="7">
    <location>
        <begin position="187"/>
        <end position="209"/>
    </location>
</feature>
<dbReference type="GeneID" id="28250121"/>
<accession>A0A1B1A396</accession>
<reference evidence="9 10" key="1">
    <citation type="journal article" date="2016" name="ISME J.">
        <title>Global occurrence and heterogeneity of the Roseobacter-clade species Ruegeria mobilis.</title>
        <authorList>
            <person name="Sonnenschein E."/>
            <person name="Gram L."/>
        </authorList>
    </citation>
    <scope>NUCLEOTIDE SEQUENCE [LARGE SCALE GENOMIC DNA]</scope>
    <source>
        <strain evidence="9 10">F1926</strain>
    </source>
</reference>